<dbReference type="Proteomes" id="UP000683360">
    <property type="component" value="Unassembled WGS sequence"/>
</dbReference>
<dbReference type="AlphaFoldDB" id="A0A8S3RMV5"/>
<evidence type="ECO:0000313" key="2">
    <source>
        <dbReference type="Proteomes" id="UP000683360"/>
    </source>
</evidence>
<gene>
    <name evidence="1" type="ORF">MEDL_21969</name>
</gene>
<keyword evidence="2" id="KW-1185">Reference proteome</keyword>
<organism evidence="1 2">
    <name type="scientific">Mytilus edulis</name>
    <name type="common">Blue mussel</name>
    <dbReference type="NCBI Taxonomy" id="6550"/>
    <lineage>
        <taxon>Eukaryota</taxon>
        <taxon>Metazoa</taxon>
        <taxon>Spiralia</taxon>
        <taxon>Lophotrochozoa</taxon>
        <taxon>Mollusca</taxon>
        <taxon>Bivalvia</taxon>
        <taxon>Autobranchia</taxon>
        <taxon>Pteriomorphia</taxon>
        <taxon>Mytilida</taxon>
        <taxon>Mytiloidea</taxon>
        <taxon>Mytilidae</taxon>
        <taxon>Mytilinae</taxon>
        <taxon>Mytilus</taxon>
    </lineage>
</organism>
<proteinExistence type="predicted"/>
<accession>A0A8S3RMV5</accession>
<sequence>MLSEPSNSSLTYRPTPPYPLFARITLRRNPYASLEIKKESTTNKNINKMFQFSEEEENYLKLIGFVNNIATPALRVKFNQYFPPHLLPTILKNGEPKLRALRVLNVMQLDLLFPTSATHFINLSNPDYQSEKGNIAPSGVDISDDCATSIDCRGTAYVYSCRHSKFQLSGIGCENTTSSECTRKLQGQRRLRNVIKQLQKGDKCSKVKYGKPIVTLLKA</sequence>
<name>A0A8S3RMV5_MYTED</name>
<evidence type="ECO:0000313" key="1">
    <source>
        <dbReference type="EMBL" id="CAG2207720.1"/>
    </source>
</evidence>
<reference evidence="1" key="1">
    <citation type="submission" date="2021-03" db="EMBL/GenBank/DDBJ databases">
        <authorList>
            <person name="Bekaert M."/>
        </authorList>
    </citation>
    <scope>NUCLEOTIDE SEQUENCE</scope>
</reference>
<comment type="caution">
    <text evidence="1">The sequence shown here is derived from an EMBL/GenBank/DDBJ whole genome shotgun (WGS) entry which is preliminary data.</text>
</comment>
<protein>
    <submittedName>
        <fullName evidence="1">Uncharacterized protein</fullName>
    </submittedName>
</protein>
<dbReference type="EMBL" id="CAJPWZ010001089">
    <property type="protein sequence ID" value="CAG2207720.1"/>
    <property type="molecule type" value="Genomic_DNA"/>
</dbReference>